<dbReference type="AlphaFoldDB" id="A0A0F9K6T2"/>
<accession>A0A0F9K6T2</accession>
<comment type="caution">
    <text evidence="2">The sequence shown here is derived from an EMBL/GenBank/DDBJ whole genome shotgun (WGS) entry which is preliminary data.</text>
</comment>
<dbReference type="EMBL" id="LAZR01008584">
    <property type="protein sequence ID" value="KKM77834.1"/>
    <property type="molecule type" value="Genomic_DNA"/>
</dbReference>
<evidence type="ECO:0000313" key="2">
    <source>
        <dbReference type="EMBL" id="KKM77834.1"/>
    </source>
</evidence>
<keyword evidence="1" id="KW-0812">Transmembrane</keyword>
<sequence length="1008" mass="113016">MKSKINRKEKYIILAISLFLLFNTLTLSIGLAKTIEKKSTFNLDKDDPLGPEGYGAIIPSPNTLSALFVDGTNQGKFTVTDWQANFRAEEIVTYPGEDISLYYPLSLDNFWPESYSNVDAINPWTDVSWLNVSGYNAEAENLSPYSVNAVIDYHVMGGGSLNAPFNYELPMQIDVLVKSPGPKVLKFDWLTDNPAAVVYSNFLVSPSGKQVNYYEETARTQGVDLFNYLIFTAYEVGSYRLIVEATYSNPASLYLEFLNTDITSLPLNTVKFGGNSDGLMTIEPGSTPNWQSNWFKISGNKGDLYRLDLYTDYETGPDIPTIDIWTPCRNGYLLDQAIAVGNHEIYFPDSGAAYVSFTDTTFGDLYRYSLLVTKAENVKYILGQDLTTYSISMDEIKNIWFSLQSESIVRFNYTRWSDPLGFPDIDALGDTNAFVFTNSKELEGYDINYAFMTRTVDSTLFYWHYMPAGTYKATIRNTDTSKEGIFQISSKVFEWSDDAIPVNSLTYPMQNPQNFVTVEFEPDDEFYSLKNPVGIDIDITDIGQFRLNTTMWATDNSDTATIFPSYLYIQNATDGNYYSSDYPRSAFSTDGDTNGDYLYIGAPTRWTGMTFDFSVLGSGGTIATPEIYELSGPNWDSFPMDNEGTSGLTADGTIEFDISNVLFGSWDIGADVDLDPSLDESNYYWMRLPCTSDYTTVPVIQQLTLLNGTIRGDLQFVLIGESGYKYDDYWGPTGIFQPGDLADLEASLDDDVGGAYNYDSRESVIIRNSEPYTNGFEGPYKLLIVPEQWDYNGSVRVQFAVEDFWTYRHQETYDISIVSPAPNLHASDINNFTASGYANGNGTIYDYGLSTQYNHTETSLPLGGDQSYFALECFGSPYQWTQLVVAMKGVNDYELYLLQDLPWIDQIGPNREVEPIANNVATNRTFEFGVFSDHFTLLFKVTDDAEIISFNISLSQYNTILLVTSDLRASYTPPLDPALVITLAILIPSATGAVIVVYILKKKGRKIT</sequence>
<name>A0A0F9K6T2_9ZZZZ</name>
<evidence type="ECO:0000256" key="1">
    <source>
        <dbReference type="SAM" id="Phobius"/>
    </source>
</evidence>
<keyword evidence="1" id="KW-0472">Membrane</keyword>
<reference evidence="2" key="1">
    <citation type="journal article" date="2015" name="Nature">
        <title>Complex archaea that bridge the gap between prokaryotes and eukaryotes.</title>
        <authorList>
            <person name="Spang A."/>
            <person name="Saw J.H."/>
            <person name="Jorgensen S.L."/>
            <person name="Zaremba-Niedzwiedzka K."/>
            <person name="Martijn J."/>
            <person name="Lind A.E."/>
            <person name="van Eijk R."/>
            <person name="Schleper C."/>
            <person name="Guy L."/>
            <person name="Ettema T.J."/>
        </authorList>
    </citation>
    <scope>NUCLEOTIDE SEQUENCE</scope>
</reference>
<proteinExistence type="predicted"/>
<feature type="transmembrane region" description="Helical" evidence="1">
    <location>
        <begin position="978"/>
        <end position="1000"/>
    </location>
</feature>
<feature type="non-terminal residue" evidence="2">
    <location>
        <position position="1008"/>
    </location>
</feature>
<gene>
    <name evidence="2" type="ORF">LCGC14_1366050</name>
</gene>
<keyword evidence="1" id="KW-1133">Transmembrane helix</keyword>
<protein>
    <submittedName>
        <fullName evidence="2">Uncharacterized protein</fullName>
    </submittedName>
</protein>
<organism evidence="2">
    <name type="scientific">marine sediment metagenome</name>
    <dbReference type="NCBI Taxonomy" id="412755"/>
    <lineage>
        <taxon>unclassified sequences</taxon>
        <taxon>metagenomes</taxon>
        <taxon>ecological metagenomes</taxon>
    </lineage>
</organism>